<dbReference type="HOGENOM" id="CLU_1693069_0_0_6"/>
<dbReference type="SUPFAM" id="SSF46894">
    <property type="entry name" value="C-terminal effector domain of the bipartite response regulators"/>
    <property type="match status" value="1"/>
</dbReference>
<dbReference type="Proteomes" id="UP000029640">
    <property type="component" value="Unassembled WGS sequence"/>
</dbReference>
<evidence type="ECO:0000313" key="1">
    <source>
        <dbReference type="EMBL" id="KGE02672.1"/>
    </source>
</evidence>
<protein>
    <submittedName>
        <fullName evidence="1">Uncharacterized protein</fullName>
    </submittedName>
</protein>
<sequence length="155" mass="17291">MRTLLIDARTNQLCHRGQRSRVRPLIVELALYIGRRGAGSVIPKEEIASHVWPRKLVSDECVLQAISELRKHLRSLGLEAPLSTIRKRGLLLEPGHRFVPMAAGSSCPKTPEGRLPEGVNGCPCNRYVIDPQLERKARELEASVEPLGQPFFKLA</sequence>
<dbReference type="STRING" id="1265313.HRUBRA_02650"/>
<accession>A0A095VMI3</accession>
<keyword evidence="2" id="KW-1185">Reference proteome</keyword>
<gene>
    <name evidence="1" type="ORF">HRUBRA_02650</name>
</gene>
<name>A0A095VMI3_9GAMM</name>
<dbReference type="GO" id="GO:0003677">
    <property type="term" value="F:DNA binding"/>
    <property type="evidence" value="ECO:0007669"/>
    <property type="project" value="InterPro"/>
</dbReference>
<dbReference type="InterPro" id="IPR016032">
    <property type="entry name" value="Sig_transdc_resp-reg_C-effctor"/>
</dbReference>
<dbReference type="GO" id="GO:0006355">
    <property type="term" value="P:regulation of DNA-templated transcription"/>
    <property type="evidence" value="ECO:0007669"/>
    <property type="project" value="InterPro"/>
</dbReference>
<dbReference type="AlphaFoldDB" id="A0A095VMI3"/>
<dbReference type="OrthoDB" id="6315863at2"/>
<proteinExistence type="predicted"/>
<dbReference type="Gene3D" id="1.10.10.10">
    <property type="entry name" value="Winged helix-like DNA-binding domain superfamily/Winged helix DNA-binding domain"/>
    <property type="match status" value="1"/>
</dbReference>
<comment type="caution">
    <text evidence="1">The sequence shown here is derived from an EMBL/GenBank/DDBJ whole genome shotgun (WGS) entry which is preliminary data.</text>
</comment>
<dbReference type="EMBL" id="AUVB01000085">
    <property type="protein sequence ID" value="KGE02672.1"/>
    <property type="molecule type" value="Genomic_DNA"/>
</dbReference>
<dbReference type="RefSeq" id="WP_035514042.1">
    <property type="nucleotide sequence ID" value="NZ_KN234747.1"/>
</dbReference>
<organism evidence="1 2">
    <name type="scientific">Pseudohaliea rubra DSM 19751</name>
    <dbReference type="NCBI Taxonomy" id="1265313"/>
    <lineage>
        <taxon>Bacteria</taxon>
        <taxon>Pseudomonadati</taxon>
        <taxon>Pseudomonadota</taxon>
        <taxon>Gammaproteobacteria</taxon>
        <taxon>Cellvibrionales</taxon>
        <taxon>Halieaceae</taxon>
        <taxon>Pseudohaliea</taxon>
    </lineage>
</organism>
<dbReference type="InterPro" id="IPR036388">
    <property type="entry name" value="WH-like_DNA-bd_sf"/>
</dbReference>
<evidence type="ECO:0000313" key="2">
    <source>
        <dbReference type="Proteomes" id="UP000029640"/>
    </source>
</evidence>
<reference evidence="1 2" key="1">
    <citation type="journal article" date="2014" name="Genome Announc.">
        <title>Genome Sequence of Gammaproteobacterial Pseudohaliea rubra Type Strain DSM 19751, Isolated from Coastal Seawater of the Mediterranean Sea.</title>
        <authorList>
            <person name="Spring S."/>
            <person name="Fiebig A."/>
            <person name="Riedel T."/>
            <person name="Goker M."/>
            <person name="Klenk H.P."/>
        </authorList>
    </citation>
    <scope>NUCLEOTIDE SEQUENCE [LARGE SCALE GENOMIC DNA]</scope>
    <source>
        <strain evidence="1 2">DSM 19751</strain>
    </source>
</reference>